<dbReference type="AlphaFoldDB" id="A0A1G1WNM5"/>
<proteinExistence type="inferred from homology"/>
<evidence type="ECO:0000313" key="9">
    <source>
        <dbReference type="Proteomes" id="UP000178068"/>
    </source>
</evidence>
<dbReference type="CDD" id="cd06453">
    <property type="entry name" value="SufS_like"/>
    <property type="match status" value="1"/>
</dbReference>
<comment type="cofactor">
    <cofactor evidence="1">
        <name>pyridoxal 5'-phosphate</name>
        <dbReference type="ChEBI" id="CHEBI:597326"/>
    </cofactor>
</comment>
<reference evidence="8 9" key="1">
    <citation type="journal article" date="2016" name="Nat. Commun.">
        <title>Thousands of microbial genomes shed light on interconnected biogeochemical processes in an aquifer system.</title>
        <authorList>
            <person name="Anantharaman K."/>
            <person name="Brown C.T."/>
            <person name="Hug L.A."/>
            <person name="Sharon I."/>
            <person name="Castelle C.J."/>
            <person name="Probst A.J."/>
            <person name="Thomas B.C."/>
            <person name="Singh A."/>
            <person name="Wilkins M.J."/>
            <person name="Karaoz U."/>
            <person name="Brodie E.L."/>
            <person name="Williams K.H."/>
            <person name="Hubbard S.S."/>
            <person name="Banfield J.F."/>
        </authorList>
    </citation>
    <scope>NUCLEOTIDE SEQUENCE [LARGE SCALE GENOMIC DNA]</scope>
</reference>
<dbReference type="EMBL" id="MHCZ01000037">
    <property type="protein sequence ID" value="OGY29299.1"/>
    <property type="molecule type" value="Genomic_DNA"/>
</dbReference>
<dbReference type="InterPro" id="IPR015424">
    <property type="entry name" value="PyrdxlP-dep_Trfase"/>
</dbReference>
<organism evidence="8 9">
    <name type="scientific">Candidatus Woykebacteria bacterium RIFCSPHIGHO2_12_FULL_45_10</name>
    <dbReference type="NCBI Taxonomy" id="1802603"/>
    <lineage>
        <taxon>Bacteria</taxon>
        <taxon>Candidatus Woykeibacteriota</taxon>
    </lineage>
</organism>
<evidence type="ECO:0000256" key="1">
    <source>
        <dbReference type="ARBA" id="ARBA00001933"/>
    </source>
</evidence>
<sequence length="434" mass="48138">MNLKTQQKPKIDLSKYRADFPILKREVNGKPLIYFDNAATSQKPQAVIDAVSNYYQTKNANVHRGVHKLSEEATAAYEEARKKVVDFIHGGASSQIVFTRNATEAINLVAFSWGRANIKKGDEILLTQMEHHSNLVPWQILAREVGAKLRFIPINQTGELQISNDKLQNYLTPETKLVSLTHVSNVLGTINPVKQIIADIRNLTRLPDGQESDIRILIDGAQAVPHLPVSVQSLGADFYVFTGHKMLGPTGIGVLWAKKELLEAIPPFLGGGDMILDVDWETSTYNYVPWKFEAGTPDVAGAIGLGAAVDYLNNIGMKVIREHEQELTEYVLNKLKQVKNLVTYGPDKIEKRAGVISFNLVKDGKVSIHPHDLASILDAQGIAIRSGHHCAQPLMKVLGIPAAARVSFHLYNNKEEIDQLIPAIEKAKEIFRIK</sequence>
<gene>
    <name evidence="8" type="ORF">A3F35_01160</name>
</gene>
<dbReference type="Gene3D" id="3.90.1150.10">
    <property type="entry name" value="Aspartate Aminotransferase, domain 1"/>
    <property type="match status" value="1"/>
</dbReference>
<dbReference type="InterPro" id="IPR000192">
    <property type="entry name" value="Aminotrans_V_dom"/>
</dbReference>
<dbReference type="PANTHER" id="PTHR43586:SF8">
    <property type="entry name" value="CYSTEINE DESULFURASE 1, CHLOROPLASTIC"/>
    <property type="match status" value="1"/>
</dbReference>
<dbReference type="GO" id="GO:0006534">
    <property type="term" value="P:cysteine metabolic process"/>
    <property type="evidence" value="ECO:0007669"/>
    <property type="project" value="InterPro"/>
</dbReference>
<dbReference type="NCBIfam" id="TIGR01979">
    <property type="entry name" value="sufS"/>
    <property type="match status" value="1"/>
</dbReference>
<dbReference type="SUPFAM" id="SSF53383">
    <property type="entry name" value="PLP-dependent transferases"/>
    <property type="match status" value="1"/>
</dbReference>
<dbReference type="EC" id="2.8.1.7" evidence="3"/>
<dbReference type="InterPro" id="IPR015421">
    <property type="entry name" value="PyrdxlP-dep_Trfase_major"/>
</dbReference>
<comment type="caution">
    <text evidence="8">The sequence shown here is derived from an EMBL/GenBank/DDBJ whole genome shotgun (WGS) entry which is preliminary data.</text>
</comment>
<dbReference type="GO" id="GO:0031071">
    <property type="term" value="F:cysteine desulfurase activity"/>
    <property type="evidence" value="ECO:0007669"/>
    <property type="project" value="UniProtKB-EC"/>
</dbReference>
<dbReference type="InterPro" id="IPR016454">
    <property type="entry name" value="Cysteine_dSase"/>
</dbReference>
<evidence type="ECO:0000256" key="4">
    <source>
        <dbReference type="ARBA" id="ARBA00022679"/>
    </source>
</evidence>
<name>A0A1G1WNM5_9BACT</name>
<dbReference type="Gene3D" id="3.40.640.10">
    <property type="entry name" value="Type I PLP-dependent aspartate aminotransferase-like (Major domain)"/>
    <property type="match status" value="1"/>
</dbReference>
<feature type="domain" description="Aminotransferase class V" evidence="7">
    <location>
        <begin position="33"/>
        <end position="420"/>
    </location>
</feature>
<comment type="similarity">
    <text evidence="2">Belongs to the class-V pyridoxal-phosphate-dependent aminotransferase family. Csd subfamily.</text>
</comment>
<accession>A0A1G1WNM5</accession>
<evidence type="ECO:0000313" key="8">
    <source>
        <dbReference type="EMBL" id="OGY29299.1"/>
    </source>
</evidence>
<dbReference type="PIRSF" id="PIRSF005572">
    <property type="entry name" value="NifS"/>
    <property type="match status" value="1"/>
</dbReference>
<dbReference type="STRING" id="1802603.A3F35_01160"/>
<dbReference type="Proteomes" id="UP000178068">
    <property type="component" value="Unassembled WGS sequence"/>
</dbReference>
<evidence type="ECO:0000256" key="2">
    <source>
        <dbReference type="ARBA" id="ARBA00010447"/>
    </source>
</evidence>
<dbReference type="GO" id="GO:0030170">
    <property type="term" value="F:pyridoxal phosphate binding"/>
    <property type="evidence" value="ECO:0007669"/>
    <property type="project" value="InterPro"/>
</dbReference>
<keyword evidence="5" id="KW-0663">Pyridoxal phosphate</keyword>
<evidence type="ECO:0000259" key="7">
    <source>
        <dbReference type="Pfam" id="PF00266"/>
    </source>
</evidence>
<evidence type="ECO:0000256" key="3">
    <source>
        <dbReference type="ARBA" id="ARBA00012239"/>
    </source>
</evidence>
<dbReference type="InterPro" id="IPR015422">
    <property type="entry name" value="PyrdxlP-dep_Trfase_small"/>
</dbReference>
<dbReference type="PANTHER" id="PTHR43586">
    <property type="entry name" value="CYSTEINE DESULFURASE"/>
    <property type="match status" value="1"/>
</dbReference>
<comment type="catalytic activity">
    <reaction evidence="6">
        <text>(sulfur carrier)-H + L-cysteine = (sulfur carrier)-SH + L-alanine</text>
        <dbReference type="Rhea" id="RHEA:43892"/>
        <dbReference type="Rhea" id="RHEA-COMP:14737"/>
        <dbReference type="Rhea" id="RHEA-COMP:14739"/>
        <dbReference type="ChEBI" id="CHEBI:29917"/>
        <dbReference type="ChEBI" id="CHEBI:35235"/>
        <dbReference type="ChEBI" id="CHEBI:57972"/>
        <dbReference type="ChEBI" id="CHEBI:64428"/>
        <dbReference type="EC" id="2.8.1.7"/>
    </reaction>
</comment>
<dbReference type="Pfam" id="PF00266">
    <property type="entry name" value="Aminotran_5"/>
    <property type="match status" value="1"/>
</dbReference>
<evidence type="ECO:0000256" key="5">
    <source>
        <dbReference type="ARBA" id="ARBA00022898"/>
    </source>
</evidence>
<protein>
    <recommendedName>
        <fullName evidence="3">cysteine desulfurase</fullName>
        <ecNumber evidence="3">2.8.1.7</ecNumber>
    </recommendedName>
</protein>
<keyword evidence="4" id="KW-0808">Transferase</keyword>
<evidence type="ECO:0000256" key="6">
    <source>
        <dbReference type="ARBA" id="ARBA00050776"/>
    </source>
</evidence>
<dbReference type="InterPro" id="IPR010970">
    <property type="entry name" value="Cys_dSase_SufS"/>
</dbReference>